<dbReference type="EC" id="2.7.7.7" evidence="1"/>
<name>A0A6N1VFW8_9HYPH</name>
<keyword evidence="3" id="KW-0808">Transferase</keyword>
<evidence type="ECO:0000313" key="10">
    <source>
        <dbReference type="EMBL" id="QKV19840.1"/>
    </source>
</evidence>
<dbReference type="RefSeq" id="WP_175277731.1">
    <property type="nucleotide sequence ID" value="NZ_CP054836.1"/>
</dbReference>
<evidence type="ECO:0000259" key="9">
    <source>
        <dbReference type="Pfam" id="PF06144"/>
    </source>
</evidence>
<keyword evidence="11" id="KW-1185">Reference proteome</keyword>
<evidence type="ECO:0000313" key="11">
    <source>
        <dbReference type="Proteomes" id="UP000509367"/>
    </source>
</evidence>
<dbReference type="Pfam" id="PF06144">
    <property type="entry name" value="DNA_pol3_delta"/>
    <property type="match status" value="1"/>
</dbReference>
<feature type="domain" description="DNA polymerase III delta N-terminal" evidence="9">
    <location>
        <begin position="23"/>
        <end position="122"/>
    </location>
</feature>
<dbReference type="Gene3D" id="3.40.50.300">
    <property type="entry name" value="P-loop containing nucleotide triphosphate hydrolases"/>
    <property type="match status" value="1"/>
</dbReference>
<dbReference type="NCBIfam" id="TIGR01128">
    <property type="entry name" value="holA"/>
    <property type="match status" value="1"/>
</dbReference>
<dbReference type="GO" id="GO:0003677">
    <property type="term" value="F:DNA binding"/>
    <property type="evidence" value="ECO:0007669"/>
    <property type="project" value="InterPro"/>
</dbReference>
<evidence type="ECO:0000256" key="4">
    <source>
        <dbReference type="ARBA" id="ARBA00022695"/>
    </source>
</evidence>
<dbReference type="GO" id="GO:0006261">
    <property type="term" value="P:DNA-templated DNA replication"/>
    <property type="evidence" value="ECO:0007669"/>
    <property type="project" value="TreeGrafter"/>
</dbReference>
<evidence type="ECO:0000256" key="6">
    <source>
        <dbReference type="ARBA" id="ARBA00022932"/>
    </source>
</evidence>
<comment type="similarity">
    <text evidence="7">Belongs to the DNA polymerase HolA subunit family.</text>
</comment>
<dbReference type="SUPFAM" id="SSF52540">
    <property type="entry name" value="P-loop containing nucleoside triphosphate hydrolases"/>
    <property type="match status" value="1"/>
</dbReference>
<dbReference type="InterPro" id="IPR010372">
    <property type="entry name" value="DNA_pol3_delta_N"/>
</dbReference>
<evidence type="ECO:0000256" key="2">
    <source>
        <dbReference type="ARBA" id="ARBA00017703"/>
    </source>
</evidence>
<protein>
    <recommendedName>
        <fullName evidence="2">DNA polymerase III subunit delta</fullName>
        <ecNumber evidence="1">2.7.7.7</ecNumber>
    </recommendedName>
</protein>
<comment type="catalytic activity">
    <reaction evidence="8">
        <text>DNA(n) + a 2'-deoxyribonucleoside 5'-triphosphate = DNA(n+1) + diphosphate</text>
        <dbReference type="Rhea" id="RHEA:22508"/>
        <dbReference type="Rhea" id="RHEA-COMP:17339"/>
        <dbReference type="Rhea" id="RHEA-COMP:17340"/>
        <dbReference type="ChEBI" id="CHEBI:33019"/>
        <dbReference type="ChEBI" id="CHEBI:61560"/>
        <dbReference type="ChEBI" id="CHEBI:173112"/>
        <dbReference type="EC" id="2.7.7.7"/>
    </reaction>
</comment>
<dbReference type="GO" id="GO:0009360">
    <property type="term" value="C:DNA polymerase III complex"/>
    <property type="evidence" value="ECO:0007669"/>
    <property type="project" value="InterPro"/>
</dbReference>
<dbReference type="EMBL" id="CP054836">
    <property type="protein sequence ID" value="QKV19840.1"/>
    <property type="molecule type" value="Genomic_DNA"/>
</dbReference>
<evidence type="ECO:0000256" key="7">
    <source>
        <dbReference type="ARBA" id="ARBA00034754"/>
    </source>
</evidence>
<dbReference type="KEGG" id="orm:HTY61_15970"/>
<keyword evidence="5" id="KW-0235">DNA replication</keyword>
<reference evidence="10 11" key="1">
    <citation type="submission" date="2020-06" db="EMBL/GenBank/DDBJ databases">
        <title>Oricola thermophila sp. nov. isolated from a tidal sediments.</title>
        <authorList>
            <person name="Kwon K.K."/>
            <person name="Yang S.-H."/>
            <person name="Park M.-J."/>
        </authorList>
    </citation>
    <scope>NUCLEOTIDE SEQUENCE [LARGE SCALE GENOMIC DNA]</scope>
    <source>
        <strain evidence="10 11">MEBiC13590</strain>
    </source>
</reference>
<accession>A0A6N1VFW8</accession>
<dbReference type="AlphaFoldDB" id="A0A6N1VFW8"/>
<dbReference type="InterPro" id="IPR008921">
    <property type="entry name" value="DNA_pol3_clamp-load_cplx_C"/>
</dbReference>
<dbReference type="Gene3D" id="1.10.8.60">
    <property type="match status" value="1"/>
</dbReference>
<dbReference type="InterPro" id="IPR005790">
    <property type="entry name" value="DNA_polIII_delta"/>
</dbReference>
<evidence type="ECO:0000256" key="5">
    <source>
        <dbReference type="ARBA" id="ARBA00022705"/>
    </source>
</evidence>
<dbReference type="Gene3D" id="1.20.272.10">
    <property type="match status" value="1"/>
</dbReference>
<dbReference type="InterPro" id="IPR027417">
    <property type="entry name" value="P-loop_NTPase"/>
</dbReference>
<dbReference type="Proteomes" id="UP000509367">
    <property type="component" value="Chromosome"/>
</dbReference>
<organism evidence="10 11">
    <name type="scientific">Oricola thermophila</name>
    <dbReference type="NCBI Taxonomy" id="2742145"/>
    <lineage>
        <taxon>Bacteria</taxon>
        <taxon>Pseudomonadati</taxon>
        <taxon>Pseudomonadota</taxon>
        <taxon>Alphaproteobacteria</taxon>
        <taxon>Hyphomicrobiales</taxon>
        <taxon>Ahrensiaceae</taxon>
        <taxon>Oricola</taxon>
    </lineage>
</organism>
<evidence type="ECO:0000256" key="3">
    <source>
        <dbReference type="ARBA" id="ARBA00022679"/>
    </source>
</evidence>
<evidence type="ECO:0000256" key="1">
    <source>
        <dbReference type="ARBA" id="ARBA00012417"/>
    </source>
</evidence>
<dbReference type="SUPFAM" id="SSF48019">
    <property type="entry name" value="post-AAA+ oligomerization domain-like"/>
    <property type="match status" value="1"/>
</dbReference>
<dbReference type="PANTHER" id="PTHR34388">
    <property type="entry name" value="DNA POLYMERASE III SUBUNIT DELTA"/>
    <property type="match status" value="1"/>
</dbReference>
<sequence>MSELKAGEVDRFLKNPDRGRVLYLVYGPDRGLVSERAEILAKSTGIDLSDSFSTLKVDANELAGDPVRLIDEAYTVGMFGGDRLIWLRNAGNHKEITANIERILRDPPEGVRLVVEAGDLKKGTGLRAVVEKSPNGITLPCYTDNATALNTLIDNTFSESGQRLTLDARRYIQEHIGGDRRASRGELEKLVLYGLGEQEITLDMARACIGDASSTSYDDIVDAVITGRLADFDESMQAFLSAGSNPQPMLSAAIRQFQQLDLLRAEMDRSGRPASAVVASAKPPVFFARRKTVELALTRWTASGIRQALRRLHECVLESRMNATLAVPVAHTALLAITIQSARRR</sequence>
<keyword evidence="6" id="KW-0239">DNA-directed DNA polymerase</keyword>
<proteinExistence type="inferred from homology"/>
<gene>
    <name evidence="10" type="ORF">HTY61_15970</name>
</gene>
<dbReference type="GO" id="GO:0003887">
    <property type="term" value="F:DNA-directed DNA polymerase activity"/>
    <property type="evidence" value="ECO:0007669"/>
    <property type="project" value="UniProtKB-KW"/>
</dbReference>
<dbReference type="PANTHER" id="PTHR34388:SF1">
    <property type="entry name" value="DNA POLYMERASE III SUBUNIT DELTA"/>
    <property type="match status" value="1"/>
</dbReference>
<keyword evidence="4" id="KW-0548">Nucleotidyltransferase</keyword>
<evidence type="ECO:0000256" key="8">
    <source>
        <dbReference type="ARBA" id="ARBA00049244"/>
    </source>
</evidence>